<dbReference type="InterPro" id="IPR004839">
    <property type="entry name" value="Aminotransferase_I/II_large"/>
</dbReference>
<name>A0A2H4S977_CORMI</name>
<evidence type="ECO:0000313" key="8">
    <source>
        <dbReference type="Proteomes" id="UP000323067"/>
    </source>
</evidence>
<dbReference type="OrthoDB" id="691673at2759"/>
<dbReference type="GO" id="GO:0019878">
    <property type="term" value="P:lysine biosynthetic process via aminoadipic acid"/>
    <property type="evidence" value="ECO:0007669"/>
    <property type="project" value="TreeGrafter"/>
</dbReference>
<dbReference type="SUPFAM" id="SSF53383">
    <property type="entry name" value="PLP-dependent transferases"/>
    <property type="match status" value="1"/>
</dbReference>
<dbReference type="InterPro" id="IPR015421">
    <property type="entry name" value="PyrdxlP-dep_Trfase_major"/>
</dbReference>
<protein>
    <submittedName>
        <fullName evidence="7">Pyridoxal phosphate-dependent major domain</fullName>
    </submittedName>
</protein>
<keyword evidence="4" id="KW-0808">Transferase</keyword>
<organism evidence="7 8">
    <name type="scientific">Cordyceps militaris</name>
    <name type="common">Caterpillar fungus</name>
    <name type="synonym">Clavaria militaris</name>
    <dbReference type="NCBI Taxonomy" id="73501"/>
    <lineage>
        <taxon>Eukaryota</taxon>
        <taxon>Fungi</taxon>
        <taxon>Dikarya</taxon>
        <taxon>Ascomycota</taxon>
        <taxon>Pezizomycotina</taxon>
        <taxon>Sordariomycetes</taxon>
        <taxon>Hypocreomycetidae</taxon>
        <taxon>Hypocreales</taxon>
        <taxon>Cordycipitaceae</taxon>
        <taxon>Cordyceps</taxon>
    </lineage>
</organism>
<evidence type="ECO:0000256" key="4">
    <source>
        <dbReference type="ARBA" id="ARBA00022679"/>
    </source>
</evidence>
<dbReference type="CDD" id="cd00609">
    <property type="entry name" value="AAT_like"/>
    <property type="match status" value="1"/>
</dbReference>
<gene>
    <name evidence="7" type="ORF">A9K55_003236</name>
</gene>
<accession>A0A2H4S977</accession>
<reference evidence="7 8" key="1">
    <citation type="journal article" date="2017" name="BMC Genomics">
        <title>Chromosome level assembly and secondary metabolite potential of the parasitic fungus Cordyceps militaris.</title>
        <authorList>
            <person name="Kramer G.J."/>
            <person name="Nodwell J.R."/>
        </authorList>
    </citation>
    <scope>NUCLEOTIDE SEQUENCE [LARGE SCALE GENOMIC DNA]</scope>
    <source>
        <strain evidence="7 8">ATCC 34164</strain>
    </source>
</reference>
<comment type="cofactor">
    <cofactor evidence="1">
        <name>pyridoxal 5'-phosphate</name>
        <dbReference type="ChEBI" id="CHEBI:597326"/>
    </cofactor>
</comment>
<dbReference type="PANTHER" id="PTHR42790">
    <property type="entry name" value="AMINOTRANSFERASE"/>
    <property type="match status" value="1"/>
</dbReference>
<evidence type="ECO:0000259" key="6">
    <source>
        <dbReference type="Pfam" id="PF00155"/>
    </source>
</evidence>
<feature type="domain" description="Aminotransferase class I/classII large" evidence="6">
    <location>
        <begin position="217"/>
        <end position="551"/>
    </location>
</feature>
<dbReference type="GO" id="GO:0006571">
    <property type="term" value="P:tyrosine biosynthetic process"/>
    <property type="evidence" value="ECO:0007669"/>
    <property type="project" value="TreeGrafter"/>
</dbReference>
<keyword evidence="5" id="KW-0663">Pyridoxal phosphate</keyword>
<sequence length="562" mass="62037">MAAEATTPTTPCTSTTPILAQLISITAKCLALDVEVKISSRPTPWETTSHLEFNVMASLAEQIAQFETLRAQAEPLPTDSAAYTTSAFFKSKNAGQGKSKAKAWDHRLSVDSRAQGSSPLKTANRGKNMDMITLGTARPSPQFYPYESLTVNVVDDASAKENKPTTAITCSKGESAYNLAAALNYGFPAGSPQSVRFVTEHVEMMHNPPCEDWKTSLTCGTTSGLEMVFRIFCNPGDNILVEKYSYTGTIVGARAQRINTVPIAMDEFGLSARELDSTLENWDATKSHKPYVLYTIPTGQNPTGVTQSVERRKEIYAIAEKHDLIIVEDDPYFFLQMGEYSKLEVGSKEALQEYVDKLPPSYLSLDVSGRVVRLDSTSKILSPGLRLGWLTACTQIVDLFEAYSEVSVMSPSGPSQVMMYKLLDQTWGHTGFVRWLAHLSNVYTNRLNIMLEACEKHLPKDICSWRVPDSGMFVWINVDVTKHPKAPEGEPTKEFQMEIEGALYEKSRDHGVLISRGSWFLADPRQVSEAALRVTFAAATEPELAPGIERLGQAVREEFGLA</sequence>
<evidence type="ECO:0000256" key="2">
    <source>
        <dbReference type="ARBA" id="ARBA00007441"/>
    </source>
</evidence>
<proteinExistence type="inferred from homology"/>
<dbReference type="VEuPathDB" id="FungiDB:A9K55_003236"/>
<keyword evidence="3" id="KW-0032">Aminotransferase</keyword>
<dbReference type="AlphaFoldDB" id="A0A2H4S977"/>
<dbReference type="GO" id="GO:0030170">
    <property type="term" value="F:pyridoxal phosphate binding"/>
    <property type="evidence" value="ECO:0007669"/>
    <property type="project" value="InterPro"/>
</dbReference>
<dbReference type="InterPro" id="IPR015424">
    <property type="entry name" value="PyrdxlP-dep_Trfase"/>
</dbReference>
<evidence type="ECO:0000256" key="5">
    <source>
        <dbReference type="ARBA" id="ARBA00022898"/>
    </source>
</evidence>
<evidence type="ECO:0000313" key="7">
    <source>
        <dbReference type="EMBL" id="ATY59656.1"/>
    </source>
</evidence>
<dbReference type="Pfam" id="PF00155">
    <property type="entry name" value="Aminotran_1_2"/>
    <property type="match status" value="1"/>
</dbReference>
<dbReference type="InterPro" id="IPR050859">
    <property type="entry name" value="Class-I_PLP-dep_aminotransf"/>
</dbReference>
<dbReference type="PANTHER" id="PTHR42790:SF21">
    <property type="entry name" value="AROMATIC_AMINOADIPATE AMINOTRANSFERASE 1"/>
    <property type="match status" value="1"/>
</dbReference>
<evidence type="ECO:0000256" key="3">
    <source>
        <dbReference type="ARBA" id="ARBA00022576"/>
    </source>
</evidence>
<dbReference type="EMBL" id="CP023322">
    <property type="protein sequence ID" value="ATY59656.1"/>
    <property type="molecule type" value="Genomic_DNA"/>
</dbReference>
<evidence type="ECO:0000256" key="1">
    <source>
        <dbReference type="ARBA" id="ARBA00001933"/>
    </source>
</evidence>
<dbReference type="GO" id="GO:0009074">
    <property type="term" value="P:aromatic amino acid family catabolic process"/>
    <property type="evidence" value="ECO:0007669"/>
    <property type="project" value="TreeGrafter"/>
</dbReference>
<dbReference type="GO" id="GO:0008793">
    <property type="term" value="F:aromatic-amino-acid transaminase activity"/>
    <property type="evidence" value="ECO:0007669"/>
    <property type="project" value="TreeGrafter"/>
</dbReference>
<dbReference type="Gene3D" id="3.40.640.10">
    <property type="entry name" value="Type I PLP-dependent aspartate aminotransferase-like (Major domain)"/>
    <property type="match status" value="1"/>
</dbReference>
<comment type="similarity">
    <text evidence="2">Belongs to the class-I pyridoxal-phosphate-dependent aminotransferase family.</text>
</comment>
<dbReference type="VEuPathDB" id="FungiDB:CCM_05868"/>
<dbReference type="Proteomes" id="UP000323067">
    <property type="component" value="Chromosome iv"/>
</dbReference>
<dbReference type="GO" id="GO:0047536">
    <property type="term" value="F:2-aminoadipate transaminase activity"/>
    <property type="evidence" value="ECO:0007669"/>
    <property type="project" value="TreeGrafter"/>
</dbReference>